<reference evidence="2" key="2">
    <citation type="journal article" date="2011" name="Microb. Ecol.">
        <title>Taxonomic and Functional Metagenomic Profiling of the Microbial Community in the Anoxic Sediment of a Sub-saline Shallow Lake (Laguna de Carrizo, Central Spain).</title>
        <authorList>
            <person name="Ferrer M."/>
            <person name="Guazzaroni M.E."/>
            <person name="Richter M."/>
            <person name="Garcia-Salamanca A."/>
            <person name="Yarza P."/>
            <person name="Suarez-Suarez A."/>
            <person name="Solano J."/>
            <person name="Alcaide M."/>
            <person name="van Dillewijn P."/>
            <person name="Molina-Henares M.A."/>
            <person name="Lopez-Cortes N."/>
            <person name="Al-Ramahi Y."/>
            <person name="Guerrero C."/>
            <person name="Acosta A."/>
            <person name="de Eugenio L.I."/>
            <person name="Martinez V."/>
            <person name="Marques S."/>
            <person name="Rojo F."/>
            <person name="Santero E."/>
            <person name="Genilloud O."/>
            <person name="Perez-Perez J."/>
            <person name="Rossello-Mora R."/>
            <person name="Ramos J.L."/>
        </authorList>
    </citation>
    <scope>NUCLEOTIDE SEQUENCE</scope>
</reference>
<feature type="transmembrane region" description="Helical" evidence="1">
    <location>
        <begin position="36"/>
        <end position="56"/>
    </location>
</feature>
<proteinExistence type="predicted"/>
<protein>
    <submittedName>
        <fullName evidence="2">Uncharacterized protein</fullName>
    </submittedName>
</protein>
<gene>
    <name evidence="2" type="ORF">LDC_0739</name>
</gene>
<keyword evidence="1" id="KW-1133">Transmembrane helix</keyword>
<organism evidence="2">
    <name type="scientific">sediment metagenome</name>
    <dbReference type="NCBI Taxonomy" id="749907"/>
    <lineage>
        <taxon>unclassified sequences</taxon>
        <taxon>metagenomes</taxon>
        <taxon>ecological metagenomes</taxon>
    </lineage>
</organism>
<name>D9PGU2_9ZZZZ</name>
<sequence length="65" mass="7916">MGNLFPNDYNLTILIFDAEKKQFKFKDKWIENIDSFLLITNYVFNFLLFDELFFVIQKKIESLKN</sequence>
<evidence type="ECO:0000313" key="2">
    <source>
        <dbReference type="EMBL" id="EFK97220.1"/>
    </source>
</evidence>
<dbReference type="EMBL" id="ADZX01000312">
    <property type="protein sequence ID" value="EFK97220.1"/>
    <property type="molecule type" value="Genomic_DNA"/>
</dbReference>
<dbReference type="AlphaFoldDB" id="D9PGU2"/>
<accession>D9PGU2</accession>
<keyword evidence="1" id="KW-0812">Transmembrane</keyword>
<reference evidence="2" key="1">
    <citation type="submission" date="2010-07" db="EMBL/GenBank/DDBJ databases">
        <authorList>
            <consortium name="CONSOLIDER consortium CSD2007-00005"/>
            <person name="Guazzaroni M.-E."/>
            <person name="Richter M."/>
            <person name="Garcia-Salamanca A."/>
            <person name="Yarza P."/>
            <person name="Ferrer M."/>
        </authorList>
    </citation>
    <scope>NUCLEOTIDE SEQUENCE</scope>
</reference>
<evidence type="ECO:0000256" key="1">
    <source>
        <dbReference type="SAM" id="Phobius"/>
    </source>
</evidence>
<keyword evidence="1" id="KW-0472">Membrane</keyword>
<comment type="caution">
    <text evidence="2">The sequence shown here is derived from an EMBL/GenBank/DDBJ whole genome shotgun (WGS) entry which is preliminary data.</text>
</comment>